<name>A0A517NVG7_9BACT</name>
<evidence type="ECO:0000256" key="1">
    <source>
        <dbReference type="SAM" id="MobiDB-lite"/>
    </source>
</evidence>
<dbReference type="OrthoDB" id="3668964at2"/>
<dbReference type="InterPro" id="IPR026856">
    <property type="entry name" value="Sialidase_fam"/>
</dbReference>
<dbReference type="GO" id="GO:0005737">
    <property type="term" value="C:cytoplasm"/>
    <property type="evidence" value="ECO:0007669"/>
    <property type="project" value="TreeGrafter"/>
</dbReference>
<dbReference type="Proteomes" id="UP000319817">
    <property type="component" value="Chromosome"/>
</dbReference>
<dbReference type="PANTHER" id="PTHR10628">
    <property type="entry name" value="SIALIDASE"/>
    <property type="match status" value="1"/>
</dbReference>
<dbReference type="GO" id="GO:0004308">
    <property type="term" value="F:exo-alpha-sialidase activity"/>
    <property type="evidence" value="ECO:0007669"/>
    <property type="project" value="InterPro"/>
</dbReference>
<dbReference type="Gene3D" id="3.40.50.1820">
    <property type="entry name" value="alpha/beta hydrolase"/>
    <property type="match status" value="1"/>
</dbReference>
<evidence type="ECO:0000313" key="3">
    <source>
        <dbReference type="EMBL" id="QDT11111.1"/>
    </source>
</evidence>
<reference evidence="3 4" key="1">
    <citation type="submission" date="2019-02" db="EMBL/GenBank/DDBJ databases">
        <title>Deep-cultivation of Planctomycetes and their phenomic and genomic characterization uncovers novel biology.</title>
        <authorList>
            <person name="Wiegand S."/>
            <person name="Jogler M."/>
            <person name="Boedeker C."/>
            <person name="Pinto D."/>
            <person name="Vollmers J."/>
            <person name="Rivas-Marin E."/>
            <person name="Kohn T."/>
            <person name="Peeters S.H."/>
            <person name="Heuer A."/>
            <person name="Rast P."/>
            <person name="Oberbeckmann S."/>
            <person name="Bunk B."/>
            <person name="Jeske O."/>
            <person name="Meyerdierks A."/>
            <person name="Storesund J.E."/>
            <person name="Kallscheuer N."/>
            <person name="Luecker S."/>
            <person name="Lage O.M."/>
            <person name="Pohl T."/>
            <person name="Merkel B.J."/>
            <person name="Hornburger P."/>
            <person name="Mueller R.-W."/>
            <person name="Bruemmer F."/>
            <person name="Labrenz M."/>
            <person name="Spormann A.M."/>
            <person name="Op den Camp H."/>
            <person name="Overmann J."/>
            <person name="Amann R."/>
            <person name="Jetten M.S.M."/>
            <person name="Mascher T."/>
            <person name="Medema M.H."/>
            <person name="Devos D.P."/>
            <person name="Kaster A.-K."/>
            <person name="Ovreas L."/>
            <person name="Rohde M."/>
            <person name="Galperin M.Y."/>
            <person name="Jogler C."/>
        </authorList>
    </citation>
    <scope>NUCLEOTIDE SEQUENCE [LARGE SCALE GENOMIC DNA]</scope>
    <source>
        <strain evidence="3 4">K23_9</strain>
    </source>
</reference>
<keyword evidence="4" id="KW-1185">Reference proteome</keyword>
<dbReference type="Pfam" id="PF01738">
    <property type="entry name" value="DLH"/>
    <property type="match status" value="1"/>
</dbReference>
<proteinExistence type="predicted"/>
<dbReference type="GO" id="GO:0009313">
    <property type="term" value="P:oligosaccharide catabolic process"/>
    <property type="evidence" value="ECO:0007669"/>
    <property type="project" value="TreeGrafter"/>
</dbReference>
<feature type="compositionally biased region" description="Low complexity" evidence="1">
    <location>
        <begin position="31"/>
        <end position="42"/>
    </location>
</feature>
<feature type="domain" description="Dienelactone hydrolase" evidence="2">
    <location>
        <begin position="157"/>
        <end position="281"/>
    </location>
</feature>
<dbReference type="PANTHER" id="PTHR10628:SF26">
    <property type="entry name" value="SIALIDASE-RELATED"/>
    <property type="match status" value="1"/>
</dbReference>
<dbReference type="InterPro" id="IPR029058">
    <property type="entry name" value="AB_hydrolase_fold"/>
</dbReference>
<keyword evidence="3" id="KW-0378">Hydrolase</keyword>
<sequence precursor="true">MDRPCQIILPTKCFLLAVSLIWCTDARSQQRSSSQDQAGAQREQSVQREQDAHTQTDNRTSTDRPDLDACFVLPEKWKGRTSRYRSPLRFADGDTVNSPADWKRRRAEISQQWESLLGQWPPLITDPTIEILATANRDHFAQHQIRFRWTPHETTTGYLLIPDGPAPHPAVVVVYYEPETAIGLGKPNRDFAVQLAKRGFVTLSIGTTEATKAKTYSLYHPSIDDATVQPLSMLAYAAANAWHVLASRDEVDADRIGIVGHSFGGKWAMFASCLFDKFACAAWSDPGIVFDESRTSVNYWEPWYLGYHPKPWRKRGLITSDNPARGLYPNLVDKKHDLHELHALMSPRPFLVSGGSEDPPQRWEALQHSIKVNEILGYKNRIAMHNRPTHAPNDESNEIVYQFFEKFLKP</sequence>
<dbReference type="SUPFAM" id="SSF53474">
    <property type="entry name" value="alpha/beta-Hydrolases"/>
    <property type="match status" value="1"/>
</dbReference>
<gene>
    <name evidence="3" type="ORF">K239x_31050</name>
</gene>
<dbReference type="GO" id="GO:0016020">
    <property type="term" value="C:membrane"/>
    <property type="evidence" value="ECO:0007669"/>
    <property type="project" value="TreeGrafter"/>
</dbReference>
<dbReference type="GO" id="GO:0006689">
    <property type="term" value="P:ganglioside catabolic process"/>
    <property type="evidence" value="ECO:0007669"/>
    <property type="project" value="TreeGrafter"/>
</dbReference>
<accession>A0A517NVG7</accession>
<dbReference type="RefSeq" id="WP_145418902.1">
    <property type="nucleotide sequence ID" value="NZ_CP036526.1"/>
</dbReference>
<organism evidence="3 4">
    <name type="scientific">Stieleria marina</name>
    <dbReference type="NCBI Taxonomy" id="1930275"/>
    <lineage>
        <taxon>Bacteria</taxon>
        <taxon>Pseudomonadati</taxon>
        <taxon>Planctomycetota</taxon>
        <taxon>Planctomycetia</taxon>
        <taxon>Pirellulales</taxon>
        <taxon>Pirellulaceae</taxon>
        <taxon>Stieleria</taxon>
    </lineage>
</organism>
<evidence type="ECO:0000259" key="2">
    <source>
        <dbReference type="Pfam" id="PF01738"/>
    </source>
</evidence>
<dbReference type="InterPro" id="IPR002925">
    <property type="entry name" value="Dienelactn_hydro"/>
</dbReference>
<evidence type="ECO:0000313" key="4">
    <source>
        <dbReference type="Proteomes" id="UP000319817"/>
    </source>
</evidence>
<dbReference type="AlphaFoldDB" id="A0A517NVG7"/>
<dbReference type="EMBL" id="CP036526">
    <property type="protein sequence ID" value="QDT11111.1"/>
    <property type="molecule type" value="Genomic_DNA"/>
</dbReference>
<feature type="compositionally biased region" description="Basic and acidic residues" evidence="1">
    <location>
        <begin position="45"/>
        <end position="66"/>
    </location>
</feature>
<feature type="region of interest" description="Disordered" evidence="1">
    <location>
        <begin position="31"/>
        <end position="66"/>
    </location>
</feature>
<protein>
    <submittedName>
        <fullName evidence="3">Alpha/beta hydrolase family protein</fullName>
    </submittedName>
</protein>